<keyword evidence="3" id="KW-1185">Reference proteome</keyword>
<name>A0A366DM88_9HYPH</name>
<dbReference type="SUPFAM" id="SSF56235">
    <property type="entry name" value="N-terminal nucleophile aminohydrolases (Ntn hydrolases)"/>
    <property type="match status" value="1"/>
</dbReference>
<dbReference type="InterPro" id="IPR029055">
    <property type="entry name" value="Ntn_hydrolases_N"/>
</dbReference>
<gene>
    <name evidence="2" type="ORF">DFR47_10952</name>
</gene>
<evidence type="ECO:0000313" key="3">
    <source>
        <dbReference type="Proteomes" id="UP000252893"/>
    </source>
</evidence>
<dbReference type="PANTHER" id="PTHR42824">
    <property type="entry name" value="GLUTAMINE AMIDOTRANSFERASE"/>
    <property type="match status" value="1"/>
</dbReference>
<dbReference type="RefSeq" id="WP_170137545.1">
    <property type="nucleotide sequence ID" value="NZ_JBHEEG010000010.1"/>
</dbReference>
<dbReference type="GO" id="GO:0016740">
    <property type="term" value="F:transferase activity"/>
    <property type="evidence" value="ECO:0007669"/>
    <property type="project" value="UniProtKB-KW"/>
</dbReference>
<dbReference type="AlphaFoldDB" id="A0A366DM88"/>
<proteinExistence type="predicted"/>
<evidence type="ECO:0000256" key="1">
    <source>
        <dbReference type="ARBA" id="ARBA00022962"/>
    </source>
</evidence>
<keyword evidence="2" id="KW-0808">Transferase</keyword>
<dbReference type="EMBL" id="QNRH01000009">
    <property type="protein sequence ID" value="RBO91192.1"/>
    <property type="molecule type" value="Genomic_DNA"/>
</dbReference>
<accession>A0A366DM88</accession>
<dbReference type="PANTHER" id="PTHR42824:SF1">
    <property type="entry name" value="GLUTAMINE AMIDOTRANSFERASE YAFJ-RELATED"/>
    <property type="match status" value="1"/>
</dbReference>
<reference evidence="2 3" key="1">
    <citation type="submission" date="2018-06" db="EMBL/GenBank/DDBJ databases">
        <title>Genomic Encyclopedia of Type Strains, Phase IV (KMG-IV): sequencing the most valuable type-strain genomes for metagenomic binning, comparative biology and taxonomic classification.</title>
        <authorList>
            <person name="Goeker M."/>
        </authorList>
    </citation>
    <scope>NUCLEOTIDE SEQUENCE [LARGE SCALE GENOMIC DNA]</scope>
    <source>
        <strain evidence="2 3">DSM 25619</strain>
    </source>
</reference>
<evidence type="ECO:0000313" key="2">
    <source>
        <dbReference type="EMBL" id="RBO91192.1"/>
    </source>
</evidence>
<keyword evidence="1 2" id="KW-0315">Glutamine amidotransferase</keyword>
<organism evidence="2 3">
    <name type="scientific">Pseudochrobactrum asaccharolyticum</name>
    <dbReference type="NCBI Taxonomy" id="354351"/>
    <lineage>
        <taxon>Bacteria</taxon>
        <taxon>Pseudomonadati</taxon>
        <taxon>Pseudomonadota</taxon>
        <taxon>Alphaproteobacteria</taxon>
        <taxon>Hyphomicrobiales</taxon>
        <taxon>Brucellaceae</taxon>
        <taxon>Pseudochrobactrum</taxon>
    </lineage>
</organism>
<comment type="caution">
    <text evidence="2">The sequence shown here is derived from an EMBL/GenBank/DDBJ whole genome shotgun (WGS) entry which is preliminary data.</text>
</comment>
<protein>
    <submittedName>
        <fullName evidence="2">Putative glutamine amidotransferase</fullName>
    </submittedName>
</protein>
<dbReference type="Pfam" id="PF13230">
    <property type="entry name" value="GATase_4"/>
    <property type="match status" value="1"/>
</dbReference>
<dbReference type="Gene3D" id="3.60.20.10">
    <property type="entry name" value="Glutamine Phosphoribosylpyrophosphate, subunit 1, domain 1"/>
    <property type="match status" value="1"/>
</dbReference>
<dbReference type="InterPro" id="IPR026869">
    <property type="entry name" value="EgtC-like"/>
</dbReference>
<dbReference type="Proteomes" id="UP000252893">
    <property type="component" value="Unassembled WGS sequence"/>
</dbReference>
<sequence length="285" mass="31794">MNILLGINAAGAVRVSEILPLLLPYRLEGDLVEKAWGISLHQQKTARLFKDDVTAQKSAYRGFTHEHEGHGLLAQTTLSEEQAAPAYADIAPFARELGGRVWTFTHDSDLSSLDQHEVIGFRPIGTSAAERAFCLLLDTARDYLCENGDIPDPQKMLHRLARETSQISASGHFNYMLSNGDYLFVHSHTQLDILMAEDDAEQRDICVVASQQMTDDDFWSCLLPHSLTMIRNGKIIGQVRTENPADTTMQKNHAASLRQFQKNRLAAIAERQEQCAGDGHLYECS</sequence>